<dbReference type="AlphaFoldDB" id="B2IIX9"/>
<feature type="signal peptide" evidence="1">
    <location>
        <begin position="1"/>
        <end position="22"/>
    </location>
</feature>
<dbReference type="InterPro" id="IPR025512">
    <property type="entry name" value="DUF4399"/>
</dbReference>
<dbReference type="EMBL" id="CP001016">
    <property type="protein sequence ID" value="ACB96191.1"/>
    <property type="molecule type" value="Genomic_DNA"/>
</dbReference>
<dbReference type="Proteomes" id="UP000001695">
    <property type="component" value="Chromosome"/>
</dbReference>
<gene>
    <name evidence="3" type="ordered locus">Bind_2598</name>
</gene>
<reference evidence="4" key="1">
    <citation type="submission" date="2008-03" db="EMBL/GenBank/DDBJ databases">
        <title>Complete sequence of chromosome of Beijerinckia indica subsp. indica ATCC 9039.</title>
        <authorList>
            <consortium name="US DOE Joint Genome Institute"/>
            <person name="Copeland A."/>
            <person name="Lucas S."/>
            <person name="Lapidus A."/>
            <person name="Glavina del Rio T."/>
            <person name="Dalin E."/>
            <person name="Tice H."/>
            <person name="Bruce D."/>
            <person name="Goodwin L."/>
            <person name="Pitluck S."/>
            <person name="LaButti K."/>
            <person name="Schmutz J."/>
            <person name="Larimer F."/>
            <person name="Land M."/>
            <person name="Hauser L."/>
            <person name="Kyrpides N."/>
            <person name="Mikhailova N."/>
            <person name="Dunfield P.F."/>
            <person name="Dedysh S.N."/>
            <person name="Liesack W."/>
            <person name="Saw J.H."/>
            <person name="Alam M."/>
            <person name="Chen Y."/>
            <person name="Murrell J.C."/>
            <person name="Richardson P."/>
        </authorList>
    </citation>
    <scope>NUCLEOTIDE SEQUENCE [LARGE SCALE GENOMIC DNA]</scope>
    <source>
        <strain evidence="4">ATCC 9039 / DSM 1715 / NCIMB 8712</strain>
    </source>
</reference>
<protein>
    <recommendedName>
        <fullName evidence="2">DUF4399 domain-containing protein</fullName>
    </recommendedName>
</protein>
<accession>B2IIX9</accession>
<evidence type="ECO:0000259" key="2">
    <source>
        <dbReference type="Pfam" id="PF14347"/>
    </source>
</evidence>
<dbReference type="STRING" id="395963.Bind_2598"/>
<dbReference type="KEGG" id="bid:Bind_2598"/>
<keyword evidence="4" id="KW-1185">Reference proteome</keyword>
<dbReference type="RefSeq" id="WP_012385544.1">
    <property type="nucleotide sequence ID" value="NC_010581.1"/>
</dbReference>
<reference evidence="3 4" key="2">
    <citation type="journal article" date="2010" name="J. Bacteriol.">
        <title>Complete genome sequence of Beijerinckia indica subsp. indica.</title>
        <authorList>
            <person name="Tamas I."/>
            <person name="Dedysh S.N."/>
            <person name="Liesack W."/>
            <person name="Stott M.B."/>
            <person name="Alam M."/>
            <person name="Murrell J.C."/>
            <person name="Dunfield P.F."/>
        </authorList>
    </citation>
    <scope>NUCLEOTIDE SEQUENCE [LARGE SCALE GENOMIC DNA]</scope>
    <source>
        <strain evidence="4">ATCC 9039 / DSM 1715 / NCIMB 8712</strain>
    </source>
</reference>
<dbReference type="Pfam" id="PF14347">
    <property type="entry name" value="DUF4399"/>
    <property type="match status" value="1"/>
</dbReference>
<sequence length="133" mass="14103">MKLFQSIAAVTVAVILAIPVHAASPHVYFIEPVDGEHVSSPFTVKFGLEGLEIRPAGDATPNTGHHHLIVDGIALPTGTVIALNDKSLHFGKGQTETQLSLPPGHHTLTLQFGDGIHQSYGLDVSQTISIDVK</sequence>
<dbReference type="HOGENOM" id="CLU_116275_2_0_5"/>
<feature type="chain" id="PRO_5002778812" description="DUF4399 domain-containing protein" evidence="1">
    <location>
        <begin position="23"/>
        <end position="133"/>
    </location>
</feature>
<organism evidence="3 4">
    <name type="scientific">Beijerinckia indica subsp. indica (strain ATCC 9039 / DSM 1715 / NCIMB 8712)</name>
    <dbReference type="NCBI Taxonomy" id="395963"/>
    <lineage>
        <taxon>Bacteria</taxon>
        <taxon>Pseudomonadati</taxon>
        <taxon>Pseudomonadota</taxon>
        <taxon>Alphaproteobacteria</taxon>
        <taxon>Hyphomicrobiales</taxon>
        <taxon>Beijerinckiaceae</taxon>
        <taxon>Beijerinckia</taxon>
    </lineage>
</organism>
<dbReference type="OrthoDB" id="531568at2"/>
<keyword evidence="1" id="KW-0732">Signal</keyword>
<dbReference type="eggNOG" id="COG3794">
    <property type="taxonomic scope" value="Bacteria"/>
</dbReference>
<evidence type="ECO:0000256" key="1">
    <source>
        <dbReference type="SAM" id="SignalP"/>
    </source>
</evidence>
<proteinExistence type="predicted"/>
<evidence type="ECO:0000313" key="4">
    <source>
        <dbReference type="Proteomes" id="UP000001695"/>
    </source>
</evidence>
<evidence type="ECO:0000313" key="3">
    <source>
        <dbReference type="EMBL" id="ACB96191.1"/>
    </source>
</evidence>
<name>B2IIX9_BEII9</name>
<feature type="domain" description="DUF4399" evidence="2">
    <location>
        <begin position="44"/>
        <end position="133"/>
    </location>
</feature>